<feature type="region of interest" description="Disordered" evidence="1">
    <location>
        <begin position="554"/>
        <end position="586"/>
    </location>
</feature>
<dbReference type="AlphaFoldDB" id="A0AAV6GTI7"/>
<dbReference type="InterPro" id="IPR028002">
    <property type="entry name" value="Myb_DNA-bind_5"/>
</dbReference>
<gene>
    <name evidence="3" type="ORF">AALO_G00097050</name>
</gene>
<protein>
    <recommendedName>
        <fullName evidence="2">Myb-like domain-containing protein</fullName>
    </recommendedName>
</protein>
<dbReference type="InterPro" id="IPR001005">
    <property type="entry name" value="SANT/Myb"/>
</dbReference>
<comment type="caution">
    <text evidence="3">The sequence shown here is derived from an EMBL/GenBank/DDBJ whole genome shotgun (WGS) entry which is preliminary data.</text>
</comment>
<keyword evidence="4" id="KW-1185">Reference proteome</keyword>
<dbReference type="GO" id="GO:0005634">
    <property type="term" value="C:nucleus"/>
    <property type="evidence" value="ECO:0007669"/>
    <property type="project" value="TreeGrafter"/>
</dbReference>
<sequence>MDEELDCKPVVTPTCKIEPDPLEPLEDKPNIDGREMQEIKVEVIKVENLKEEEVDVDNILDPAHTHKKRFSREESSILWREVLSHWDELFGQRSNLLPRVGRGSVWNEVAAAVQASSGVVRDGEEVRRKWCYFKNQLRAKLAVINASGEEEEKPGAGLSELEAEVAMKMKETTTGRDAGHEVDEMPQDHDKTCQAYNKRFSKDEEEILYKEVLRHWEELFGERHNLLPRGGRTAIWNRIAAKMNASSGSIVARDGEDVRKKWGHLKKQKLHAKAVQSGGLEPTGEHGRADGEDLSLLKQRIVSRMKQDAAEGRTGMGATSSWRFSKEEEDLLYTEILHHWEALFGERNQLLPRGSSVPVWTQVTAKLNAATTTPGARPRDVEEVRKKWNNLKNQLKAKLAPVWASDGRGGGGVGVQQQGSPQLTPLEERIARRMKMAIAGATGMPSDCSGMFPDDPLRTDEFHSDSSNTEHLLLDLQAPLSPPPSPPPSLPPLLPPSSATLQTLLSKQEEGNRLLTEALRVQTASLEVQRSCLTALQEVRAALVDLVEVQKAHHLEQDRKRKSAERLGAGRASLGPWHECHGTGEPEEAARVDAVQTLGWAPLSSWALLSSSSPPPLLLPP</sequence>
<evidence type="ECO:0000313" key="3">
    <source>
        <dbReference type="EMBL" id="KAG5278265.1"/>
    </source>
</evidence>
<dbReference type="Proteomes" id="UP000823561">
    <property type="component" value="Chromosome 7"/>
</dbReference>
<reference evidence="3" key="1">
    <citation type="submission" date="2020-10" db="EMBL/GenBank/DDBJ databases">
        <title>Chromosome-scale genome assembly of the Allis shad, Alosa alosa.</title>
        <authorList>
            <person name="Margot Z."/>
            <person name="Christophe K."/>
            <person name="Cabau C."/>
            <person name="Louis A."/>
            <person name="Berthelot C."/>
            <person name="Parey E."/>
            <person name="Roest Crollius H."/>
            <person name="Montfort J."/>
            <person name="Robinson-Rechavi M."/>
            <person name="Bucao C."/>
            <person name="Bouchez O."/>
            <person name="Gislard M."/>
            <person name="Lluch J."/>
            <person name="Milhes M."/>
            <person name="Lampietro C."/>
            <person name="Lopez Roques C."/>
            <person name="Donnadieu C."/>
            <person name="Braasch I."/>
            <person name="Desvignes T."/>
            <person name="Postlethwait J."/>
            <person name="Bobe J."/>
            <person name="Guiguen Y."/>
        </authorList>
    </citation>
    <scope>NUCLEOTIDE SEQUENCE</scope>
    <source>
        <strain evidence="3">M-15738</strain>
        <tissue evidence="3">Blood</tissue>
    </source>
</reference>
<feature type="domain" description="Myb-like" evidence="2">
    <location>
        <begin position="66"/>
        <end position="136"/>
    </location>
</feature>
<dbReference type="Pfam" id="PF13873">
    <property type="entry name" value="Myb_DNA-bind_5"/>
    <property type="match status" value="3"/>
</dbReference>
<dbReference type="SMART" id="SM00717">
    <property type="entry name" value="SANT"/>
    <property type="match status" value="3"/>
</dbReference>
<proteinExistence type="predicted"/>
<dbReference type="PANTHER" id="PTHR23098">
    <property type="entry name" value="AGAP001331-PA-RELATED"/>
    <property type="match status" value="1"/>
</dbReference>
<name>A0AAV6GTI7_9TELE</name>
<feature type="compositionally biased region" description="Pro residues" evidence="1">
    <location>
        <begin position="480"/>
        <end position="495"/>
    </location>
</feature>
<dbReference type="PANTHER" id="PTHR23098:SF16">
    <property type="entry name" value="REGULATORY PROTEIN ZESTE"/>
    <property type="match status" value="1"/>
</dbReference>
<evidence type="ECO:0000313" key="4">
    <source>
        <dbReference type="Proteomes" id="UP000823561"/>
    </source>
</evidence>
<evidence type="ECO:0000256" key="1">
    <source>
        <dbReference type="SAM" id="MobiDB-lite"/>
    </source>
</evidence>
<accession>A0AAV6GTI7</accession>
<organism evidence="3 4">
    <name type="scientific">Alosa alosa</name>
    <name type="common">allis shad</name>
    <dbReference type="NCBI Taxonomy" id="278164"/>
    <lineage>
        <taxon>Eukaryota</taxon>
        <taxon>Metazoa</taxon>
        <taxon>Chordata</taxon>
        <taxon>Craniata</taxon>
        <taxon>Vertebrata</taxon>
        <taxon>Euteleostomi</taxon>
        <taxon>Actinopterygii</taxon>
        <taxon>Neopterygii</taxon>
        <taxon>Teleostei</taxon>
        <taxon>Clupei</taxon>
        <taxon>Clupeiformes</taxon>
        <taxon>Clupeoidei</taxon>
        <taxon>Clupeidae</taxon>
        <taxon>Alosa</taxon>
    </lineage>
</organism>
<feature type="region of interest" description="Disordered" evidence="1">
    <location>
        <begin position="476"/>
        <end position="498"/>
    </location>
</feature>
<evidence type="ECO:0000259" key="2">
    <source>
        <dbReference type="SMART" id="SM00717"/>
    </source>
</evidence>
<dbReference type="EMBL" id="JADWDJ010000007">
    <property type="protein sequence ID" value="KAG5278265.1"/>
    <property type="molecule type" value="Genomic_DNA"/>
</dbReference>
<feature type="domain" description="Myb-like" evidence="2">
    <location>
        <begin position="196"/>
        <end position="268"/>
    </location>
</feature>
<feature type="domain" description="Myb-like" evidence="2">
    <location>
        <begin position="320"/>
        <end position="394"/>
    </location>
</feature>